<evidence type="ECO:0000313" key="1">
    <source>
        <dbReference type="EMBL" id="KAH7853816.1"/>
    </source>
</evidence>
<keyword evidence="2" id="KW-1185">Reference proteome</keyword>
<protein>
    <submittedName>
        <fullName evidence="1">Uncharacterized protein</fullName>
    </submittedName>
</protein>
<sequence length="182" mass="21221">MSNLSKRILRGDFDGDSSDEDEVAMMQMVMPSSYQQMQMRHNQQQGGYVGSVSGRSFIRRDRAAANERIHSDYFSEDPLFNEKIFPQRFRMAKPLFERILTQLQQHDDYFVQKPDAVGVAGLSEDVEAAKLLRERPLQVSRERTSTFTDFLTRNKKIRSSETYHALRNDLVEHLWARRGEEA</sequence>
<dbReference type="EMBL" id="CM037161">
    <property type="protein sequence ID" value="KAH7853816.1"/>
    <property type="molecule type" value="Genomic_DNA"/>
</dbReference>
<accession>A0ACB7YKA8</accession>
<reference evidence="1 2" key="1">
    <citation type="journal article" date="2021" name="Hortic Res">
        <title>High-quality reference genome and annotation aids understanding of berry development for evergreen blueberry (Vaccinium darrowii).</title>
        <authorList>
            <person name="Yu J."/>
            <person name="Hulse-Kemp A.M."/>
            <person name="Babiker E."/>
            <person name="Staton M."/>
        </authorList>
    </citation>
    <scope>NUCLEOTIDE SEQUENCE [LARGE SCALE GENOMIC DNA]</scope>
    <source>
        <strain evidence="2">cv. NJ 8807/NJ 8810</strain>
        <tissue evidence="1">Young leaf</tissue>
    </source>
</reference>
<evidence type="ECO:0000313" key="2">
    <source>
        <dbReference type="Proteomes" id="UP000828048"/>
    </source>
</evidence>
<dbReference type="Proteomes" id="UP000828048">
    <property type="component" value="Chromosome 11"/>
</dbReference>
<name>A0ACB7YKA8_9ERIC</name>
<gene>
    <name evidence="1" type="ORF">Vadar_006915</name>
</gene>
<comment type="caution">
    <text evidence="1">The sequence shown here is derived from an EMBL/GenBank/DDBJ whole genome shotgun (WGS) entry which is preliminary data.</text>
</comment>
<organism evidence="1 2">
    <name type="scientific">Vaccinium darrowii</name>
    <dbReference type="NCBI Taxonomy" id="229202"/>
    <lineage>
        <taxon>Eukaryota</taxon>
        <taxon>Viridiplantae</taxon>
        <taxon>Streptophyta</taxon>
        <taxon>Embryophyta</taxon>
        <taxon>Tracheophyta</taxon>
        <taxon>Spermatophyta</taxon>
        <taxon>Magnoliopsida</taxon>
        <taxon>eudicotyledons</taxon>
        <taxon>Gunneridae</taxon>
        <taxon>Pentapetalae</taxon>
        <taxon>asterids</taxon>
        <taxon>Ericales</taxon>
        <taxon>Ericaceae</taxon>
        <taxon>Vaccinioideae</taxon>
        <taxon>Vaccinieae</taxon>
        <taxon>Vaccinium</taxon>
    </lineage>
</organism>
<proteinExistence type="predicted"/>